<dbReference type="InterPro" id="IPR012336">
    <property type="entry name" value="Thioredoxin-like_fold"/>
</dbReference>
<dbReference type="InterPro" id="IPR036249">
    <property type="entry name" value="Thioredoxin-like_sf"/>
</dbReference>
<feature type="region of interest" description="Disordered" evidence="1">
    <location>
        <begin position="399"/>
        <end position="438"/>
    </location>
</feature>
<dbReference type="GO" id="GO:0030178">
    <property type="term" value="P:negative regulation of Wnt signaling pathway"/>
    <property type="evidence" value="ECO:0007669"/>
    <property type="project" value="TreeGrafter"/>
</dbReference>
<dbReference type="PROSITE" id="PS51352">
    <property type="entry name" value="THIOREDOXIN_2"/>
    <property type="match status" value="1"/>
</dbReference>
<sequence>MLFDELFESSFRNIPLVRVPFLNQSKDGNSTPRITLEHLFSSSQYVIFFLAESSQSTSSSSRTLELAGKLEEMVQKKNAAFTGEKTSSSPARIRRFFGIKKKKKVKENGSDSLSISVVLLETSNNQENVSNLAQPGWYQVGSKDLGTRSRLLRGLGFEVAPSIVVVEGNTRAVITTEARRLLHDDPIGQHFPWWPPSVENVLLNASVQRRDQSTKNLVKTAWKELPAKVRALFFGAYWCPPCRQWIKQLIPAYESLKKNGISLEIIFCSSDRSQEFYDEFTGMMPWMAFPFDPSHTVLLTRLFNISGIPSLILIDEENRVITRHGRQTLVDDPKGVHFPWGPRPIYELTELNVCRLRDEPSLILFTEGSQDDIQFSKTVLSQVARRLFLEKLDAEKKREIERKEKSDENGNGNSRSSTPQLKHSTSQEECSSVDSEAPIPALTDPLQVFFTGEDPICDHILEEILGLADAELPLICIVDALGGRLTVCPDPDVSDEVLTKFVDSYRMGKLCWTPLSDKSGRTVGGIPVDEIEKVLMGNSPSQNSIGTSKDATNT</sequence>
<dbReference type="SUPFAM" id="SSF52833">
    <property type="entry name" value="Thioredoxin-like"/>
    <property type="match status" value="1"/>
</dbReference>
<organism evidence="3 4">
    <name type="scientific">Mesorhabditis belari</name>
    <dbReference type="NCBI Taxonomy" id="2138241"/>
    <lineage>
        <taxon>Eukaryota</taxon>
        <taxon>Metazoa</taxon>
        <taxon>Ecdysozoa</taxon>
        <taxon>Nematoda</taxon>
        <taxon>Chromadorea</taxon>
        <taxon>Rhabditida</taxon>
        <taxon>Rhabditina</taxon>
        <taxon>Rhabditomorpha</taxon>
        <taxon>Rhabditoidea</taxon>
        <taxon>Rhabditidae</taxon>
        <taxon>Mesorhabditinae</taxon>
        <taxon>Mesorhabditis</taxon>
    </lineage>
</organism>
<dbReference type="AlphaFoldDB" id="A0AAF3E8B0"/>
<dbReference type="Gene3D" id="3.40.30.10">
    <property type="entry name" value="Glutaredoxin"/>
    <property type="match status" value="1"/>
</dbReference>
<dbReference type="Proteomes" id="UP000887575">
    <property type="component" value="Unassembled WGS sequence"/>
</dbReference>
<dbReference type="GO" id="GO:0031397">
    <property type="term" value="P:negative regulation of protein ubiquitination"/>
    <property type="evidence" value="ECO:0007669"/>
    <property type="project" value="TreeGrafter"/>
</dbReference>
<evidence type="ECO:0000259" key="2">
    <source>
        <dbReference type="PROSITE" id="PS51352"/>
    </source>
</evidence>
<evidence type="ECO:0000313" key="4">
    <source>
        <dbReference type="WBParaSite" id="MBELARI_LOCUS10151"/>
    </source>
</evidence>
<feature type="compositionally biased region" description="Polar residues" evidence="1">
    <location>
        <begin position="409"/>
        <end position="434"/>
    </location>
</feature>
<protein>
    <submittedName>
        <fullName evidence="4">Thioredoxin domain-containing protein</fullName>
    </submittedName>
</protein>
<dbReference type="PANTHER" id="PTHR46472">
    <property type="entry name" value="NUCLEOREDOXIN"/>
    <property type="match status" value="1"/>
</dbReference>
<keyword evidence="3" id="KW-1185">Reference proteome</keyword>
<dbReference type="InterPro" id="IPR013766">
    <property type="entry name" value="Thioredoxin_domain"/>
</dbReference>
<name>A0AAF3E8B0_9BILA</name>
<feature type="domain" description="Thioredoxin" evidence="2">
    <location>
        <begin position="185"/>
        <end position="350"/>
    </location>
</feature>
<dbReference type="GO" id="GO:0005634">
    <property type="term" value="C:nucleus"/>
    <property type="evidence" value="ECO:0007669"/>
    <property type="project" value="TreeGrafter"/>
</dbReference>
<proteinExistence type="predicted"/>
<accession>A0AAF3E8B0</accession>
<dbReference type="GO" id="GO:0004791">
    <property type="term" value="F:thioredoxin-disulfide reductase (NADPH) activity"/>
    <property type="evidence" value="ECO:0007669"/>
    <property type="project" value="TreeGrafter"/>
</dbReference>
<evidence type="ECO:0000313" key="3">
    <source>
        <dbReference type="Proteomes" id="UP000887575"/>
    </source>
</evidence>
<dbReference type="Pfam" id="PF13905">
    <property type="entry name" value="Thioredoxin_8"/>
    <property type="match status" value="1"/>
</dbReference>
<dbReference type="WBParaSite" id="MBELARI_LOCUS10151">
    <property type="protein sequence ID" value="MBELARI_LOCUS10151"/>
    <property type="gene ID" value="MBELARI_LOCUS10151"/>
</dbReference>
<feature type="compositionally biased region" description="Basic and acidic residues" evidence="1">
    <location>
        <begin position="399"/>
        <end position="408"/>
    </location>
</feature>
<evidence type="ECO:0000256" key="1">
    <source>
        <dbReference type="SAM" id="MobiDB-lite"/>
    </source>
</evidence>
<reference evidence="4" key="1">
    <citation type="submission" date="2024-02" db="UniProtKB">
        <authorList>
            <consortium name="WormBaseParasite"/>
        </authorList>
    </citation>
    <scope>IDENTIFICATION</scope>
</reference>
<dbReference type="PANTHER" id="PTHR46472:SF1">
    <property type="entry name" value="NUCLEOREDOXIN"/>
    <property type="match status" value="1"/>
</dbReference>